<feature type="domain" description="DUF2489" evidence="1">
    <location>
        <begin position="18"/>
        <end position="142"/>
    </location>
</feature>
<proteinExistence type="predicted"/>
<protein>
    <submittedName>
        <fullName evidence="2">Uncharacterized protein DUF2489</fullName>
    </submittedName>
</protein>
<evidence type="ECO:0000259" key="1">
    <source>
        <dbReference type="Pfam" id="PF10675"/>
    </source>
</evidence>
<dbReference type="EMBL" id="RBIN01000003">
    <property type="protein sequence ID" value="RKR06122.1"/>
    <property type="molecule type" value="Genomic_DNA"/>
</dbReference>
<accession>A0A420WY33</accession>
<comment type="caution">
    <text evidence="2">The sequence shown here is derived from an EMBL/GenBank/DDBJ whole genome shotgun (WGS) entry which is preliminary data.</text>
</comment>
<organism evidence="2 3">
    <name type="scientific">Kushneria sinocarnis</name>
    <dbReference type="NCBI Taxonomy" id="595502"/>
    <lineage>
        <taxon>Bacteria</taxon>
        <taxon>Pseudomonadati</taxon>
        <taxon>Pseudomonadota</taxon>
        <taxon>Gammaproteobacteria</taxon>
        <taxon>Oceanospirillales</taxon>
        <taxon>Halomonadaceae</taxon>
        <taxon>Kushneria</taxon>
    </lineage>
</organism>
<gene>
    <name evidence="2" type="ORF">C7446_1058</name>
</gene>
<keyword evidence="3" id="KW-1185">Reference proteome</keyword>
<evidence type="ECO:0000313" key="2">
    <source>
        <dbReference type="EMBL" id="RKR06122.1"/>
    </source>
</evidence>
<dbReference type="Proteomes" id="UP000281975">
    <property type="component" value="Unassembled WGS sequence"/>
</dbReference>
<name>A0A420WY33_9GAMM</name>
<reference evidence="2 3" key="1">
    <citation type="submission" date="2018-10" db="EMBL/GenBank/DDBJ databases">
        <title>Genomic Encyclopedia of Type Strains, Phase IV (KMG-IV): sequencing the most valuable type-strain genomes for metagenomic binning, comparative biology and taxonomic classification.</title>
        <authorList>
            <person name="Goeker M."/>
        </authorList>
    </citation>
    <scope>NUCLEOTIDE SEQUENCE [LARGE SCALE GENOMIC DNA]</scope>
    <source>
        <strain evidence="2 3">DSM 23229</strain>
    </source>
</reference>
<sequence length="165" mass="19104">MMPMSWSLLLLILAVVIVFALAAYAWSLHRELARRRQAWLSERDRARDYCFESLDVIGRAVLADQVDLVEGCIRISVMLDILGQEFDPQGEFAIFDRIRQRTEHLHTHEARAQLTPGERLREDRDRLHIAADERDAVHRQLGELLAWIRQADETGTSSRDRRASS</sequence>
<dbReference type="Pfam" id="PF10675">
    <property type="entry name" value="DUF2489"/>
    <property type="match status" value="1"/>
</dbReference>
<evidence type="ECO:0000313" key="3">
    <source>
        <dbReference type="Proteomes" id="UP000281975"/>
    </source>
</evidence>
<dbReference type="InterPro" id="IPR019617">
    <property type="entry name" value="DUF2489"/>
</dbReference>
<dbReference type="AlphaFoldDB" id="A0A420WY33"/>